<sequence length="206" mass="23789">TEWFGTGKMYASVFEINWSDVAVALEELSDSGEFKGTGYLNFDEEEMNRWNDIFPDSEHVPLVLDHVPSDVTWEALYPEWIDEEEEFEVSACPALPRIRFHGKPRLDLIAVKLPCNRALNNWSRDVVRFHLQIEVARVAAMVKGYRRPVYVVLMTECFPMPNLFGCKDLVVRRGNVWVYKPEPDELRQKLRVPVGSCELAVALNDK</sequence>
<organism evidence="1 2">
    <name type="scientific">Genlisea aurea</name>
    <dbReference type="NCBI Taxonomy" id="192259"/>
    <lineage>
        <taxon>Eukaryota</taxon>
        <taxon>Viridiplantae</taxon>
        <taxon>Streptophyta</taxon>
        <taxon>Embryophyta</taxon>
        <taxon>Tracheophyta</taxon>
        <taxon>Spermatophyta</taxon>
        <taxon>Magnoliopsida</taxon>
        <taxon>eudicotyledons</taxon>
        <taxon>Gunneridae</taxon>
        <taxon>Pentapetalae</taxon>
        <taxon>asterids</taxon>
        <taxon>lamiids</taxon>
        <taxon>Lamiales</taxon>
        <taxon>Lentibulariaceae</taxon>
        <taxon>Genlisea</taxon>
    </lineage>
</organism>
<dbReference type="OrthoDB" id="2014201at2759"/>
<comment type="caution">
    <text evidence="1">The sequence shown here is derived from an EMBL/GenBank/DDBJ whole genome shotgun (WGS) entry which is preliminary data.</text>
</comment>
<dbReference type="EMBL" id="AUSU01003698">
    <property type="protein sequence ID" value="EPS66405.1"/>
    <property type="molecule type" value="Genomic_DNA"/>
</dbReference>
<name>S8CI78_9LAMI</name>
<reference evidence="1 2" key="1">
    <citation type="journal article" date="2013" name="BMC Genomics">
        <title>The miniature genome of a carnivorous plant Genlisea aurea contains a low number of genes and short non-coding sequences.</title>
        <authorList>
            <person name="Leushkin E.V."/>
            <person name="Sutormin R.A."/>
            <person name="Nabieva E.R."/>
            <person name="Penin A.A."/>
            <person name="Kondrashov A.S."/>
            <person name="Logacheva M.D."/>
        </authorList>
    </citation>
    <scope>NUCLEOTIDE SEQUENCE [LARGE SCALE GENOMIC DNA]</scope>
</reference>
<dbReference type="AlphaFoldDB" id="S8CI78"/>
<gene>
    <name evidence="1" type="ORF">M569_08371</name>
</gene>
<dbReference type="Proteomes" id="UP000015453">
    <property type="component" value="Unassembled WGS sequence"/>
</dbReference>
<proteinExistence type="predicted"/>
<evidence type="ECO:0000313" key="1">
    <source>
        <dbReference type="EMBL" id="EPS66405.1"/>
    </source>
</evidence>
<feature type="non-terminal residue" evidence="1">
    <location>
        <position position="1"/>
    </location>
</feature>
<accession>S8CI78</accession>
<keyword evidence="2" id="KW-1185">Reference proteome</keyword>
<evidence type="ECO:0000313" key="2">
    <source>
        <dbReference type="Proteomes" id="UP000015453"/>
    </source>
</evidence>
<protein>
    <submittedName>
        <fullName evidence="1">Plant glycogenin-like starch initiation protein 2</fullName>
    </submittedName>
</protein>
<feature type="non-terminal residue" evidence="1">
    <location>
        <position position="206"/>
    </location>
</feature>